<evidence type="ECO:0000313" key="2">
    <source>
        <dbReference type="Proteomes" id="UP001054252"/>
    </source>
</evidence>
<gene>
    <name evidence="1" type="ORF">SLEP1_g4983</name>
</gene>
<evidence type="ECO:0000313" key="1">
    <source>
        <dbReference type="EMBL" id="GKU91059.1"/>
    </source>
</evidence>
<keyword evidence="2" id="KW-1185">Reference proteome</keyword>
<proteinExistence type="predicted"/>
<dbReference type="EMBL" id="BPVZ01000005">
    <property type="protein sequence ID" value="GKU91059.1"/>
    <property type="molecule type" value="Genomic_DNA"/>
</dbReference>
<sequence length="73" mass="7261">MSFSQGRQGSGGRTGYGAGGGRTLAFGQAFGGSYWSGQLRGAGGYSGKIAPSIKGSQMDASSCIVSLNHGVRA</sequence>
<accession>A0AAV5I0Z3</accession>
<organism evidence="1 2">
    <name type="scientific">Rubroshorea leprosula</name>
    <dbReference type="NCBI Taxonomy" id="152421"/>
    <lineage>
        <taxon>Eukaryota</taxon>
        <taxon>Viridiplantae</taxon>
        <taxon>Streptophyta</taxon>
        <taxon>Embryophyta</taxon>
        <taxon>Tracheophyta</taxon>
        <taxon>Spermatophyta</taxon>
        <taxon>Magnoliopsida</taxon>
        <taxon>eudicotyledons</taxon>
        <taxon>Gunneridae</taxon>
        <taxon>Pentapetalae</taxon>
        <taxon>rosids</taxon>
        <taxon>malvids</taxon>
        <taxon>Malvales</taxon>
        <taxon>Dipterocarpaceae</taxon>
        <taxon>Rubroshorea</taxon>
    </lineage>
</organism>
<dbReference type="AlphaFoldDB" id="A0AAV5I0Z3"/>
<protein>
    <submittedName>
        <fullName evidence="1">Uncharacterized protein</fullName>
    </submittedName>
</protein>
<dbReference type="Proteomes" id="UP001054252">
    <property type="component" value="Unassembled WGS sequence"/>
</dbReference>
<comment type="caution">
    <text evidence="1">The sequence shown here is derived from an EMBL/GenBank/DDBJ whole genome shotgun (WGS) entry which is preliminary data.</text>
</comment>
<reference evidence="1 2" key="1">
    <citation type="journal article" date="2021" name="Commun. Biol.">
        <title>The genome of Shorea leprosula (Dipterocarpaceae) highlights the ecological relevance of drought in aseasonal tropical rainforests.</title>
        <authorList>
            <person name="Ng K.K.S."/>
            <person name="Kobayashi M.J."/>
            <person name="Fawcett J.A."/>
            <person name="Hatakeyama M."/>
            <person name="Paape T."/>
            <person name="Ng C.H."/>
            <person name="Ang C.C."/>
            <person name="Tnah L.H."/>
            <person name="Lee C.T."/>
            <person name="Nishiyama T."/>
            <person name="Sese J."/>
            <person name="O'Brien M.J."/>
            <person name="Copetti D."/>
            <person name="Mohd Noor M.I."/>
            <person name="Ong R.C."/>
            <person name="Putra M."/>
            <person name="Sireger I.Z."/>
            <person name="Indrioko S."/>
            <person name="Kosugi Y."/>
            <person name="Izuno A."/>
            <person name="Isagi Y."/>
            <person name="Lee S.L."/>
            <person name="Shimizu K.K."/>
        </authorList>
    </citation>
    <scope>NUCLEOTIDE SEQUENCE [LARGE SCALE GENOMIC DNA]</scope>
    <source>
        <strain evidence="1">214</strain>
    </source>
</reference>
<name>A0AAV5I0Z3_9ROSI</name>